<proteinExistence type="predicted"/>
<gene>
    <name evidence="1" type="ordered locus">BURPS1710b_1494</name>
</gene>
<evidence type="ECO:0000313" key="1">
    <source>
        <dbReference type="EMBL" id="ABA47946.1"/>
    </source>
</evidence>
<dbReference type="HOGENOM" id="CLU_532848_0_0_4"/>
<reference evidence="1 2" key="1">
    <citation type="submission" date="2005-09" db="EMBL/GenBank/DDBJ databases">
        <authorList>
            <person name="Woods D.E."/>
            <person name="Nierman W.C."/>
        </authorList>
    </citation>
    <scope>NUCLEOTIDE SEQUENCE [LARGE SCALE GENOMIC DNA]</scope>
    <source>
        <strain evidence="1 2">1710b</strain>
    </source>
</reference>
<sequence length="511" mass="59208">MRRATRPCRHIAKPSRRAARDRTLPIVALRAAKEAPELGREFVEHAHFLWRDLARRLAERPVAVQQRDGVALRDHGQQHECARVVERVQIPCGQTLGHLRIARMLDEDADRVRDREMKYVRLERFVKAQPFERRVDVRPEAEPRGEHAVVVPHEHHRAREREAREHALGREREHRAQNVLGRQRAQVGKAGLEARLRRRRAACDLVRVRTQLDDLAHHRVARFLARQRRGDVGELVGIRAEHAVKAVRERGDPRVALLRVRRRERGRDVGRAVAHRAQPLDLVRRAVVRVEARHAGADQLRQPPARCRLEADLVVADAEHRAARGLVVVMLGRAPADLFPFRVEIADDEQLADLPHQRADHRLLARAKIDVLGQLARDAARQQRAVQFELRVDAARRAVMKVVDELEPDDEMADGVHAEHHQRARDGRDVAAERHVHRRIREPQHFLRQREVRQHDAHERGEVELVVLHRGHRRAQRVRQQREIAALVHPGPELVEQRRSRQLCGDRHTDQ</sequence>
<organism evidence="1 2">
    <name type="scientific">Burkholderia pseudomallei (strain 1710b)</name>
    <dbReference type="NCBI Taxonomy" id="320372"/>
    <lineage>
        <taxon>Bacteria</taxon>
        <taxon>Pseudomonadati</taxon>
        <taxon>Pseudomonadota</taxon>
        <taxon>Betaproteobacteria</taxon>
        <taxon>Burkholderiales</taxon>
        <taxon>Burkholderiaceae</taxon>
        <taxon>Burkholderia</taxon>
        <taxon>pseudomallei group</taxon>
    </lineage>
</organism>
<evidence type="ECO:0000313" key="2">
    <source>
        <dbReference type="Proteomes" id="UP000002700"/>
    </source>
</evidence>
<name>Q3JU55_BURP1</name>
<dbReference type="EMBL" id="CP000124">
    <property type="protein sequence ID" value="ABA47946.1"/>
    <property type="molecule type" value="Genomic_DNA"/>
</dbReference>
<dbReference type="Proteomes" id="UP000002700">
    <property type="component" value="Chromosome I"/>
</dbReference>
<accession>Q3JU55</accession>
<dbReference type="EnsemblBacteria" id="ABA47946">
    <property type="protein sequence ID" value="ABA47946"/>
    <property type="gene ID" value="BURPS1710b_1494"/>
</dbReference>
<protein>
    <submittedName>
        <fullName evidence="1">Uncharacterized protein</fullName>
    </submittedName>
</protein>
<dbReference type="AlphaFoldDB" id="Q3JU55"/>
<dbReference type="KEGG" id="bpm:BURPS1710b_1494"/>